<comment type="subunit">
    <text evidence="10">Homodimer.</text>
</comment>
<keyword evidence="11" id="KW-0423">Lactose metabolism</keyword>
<feature type="binding site" evidence="10">
    <location>
        <begin position="208"/>
        <end position="213"/>
    </location>
    <ligand>
        <name>ATP</name>
        <dbReference type="ChEBI" id="CHEBI:30616"/>
    </ligand>
</feature>
<feature type="binding site" evidence="10">
    <location>
        <position position="270"/>
    </location>
    <ligand>
        <name>K(+)</name>
        <dbReference type="ChEBI" id="CHEBI:29103"/>
    </ligand>
</feature>
<evidence type="ECO:0000256" key="1">
    <source>
        <dbReference type="ARBA" id="ARBA00005380"/>
    </source>
</evidence>
<dbReference type="InterPro" id="IPR029056">
    <property type="entry name" value="Ribokinase-like"/>
</dbReference>
<evidence type="ECO:0000256" key="2">
    <source>
        <dbReference type="ARBA" id="ARBA00022679"/>
    </source>
</evidence>
<keyword evidence="7 10" id="KW-0460">Magnesium</keyword>
<feature type="site" description="Important for substrate specificity" evidence="10">
    <location>
        <position position="1"/>
    </location>
</feature>
<keyword evidence="8 10" id="KW-0630">Potassium</keyword>
<dbReference type="SUPFAM" id="SSF53613">
    <property type="entry name" value="Ribokinase-like"/>
    <property type="match status" value="1"/>
</dbReference>
<dbReference type="GO" id="GO:0005988">
    <property type="term" value="P:lactose metabolic process"/>
    <property type="evidence" value="ECO:0007669"/>
    <property type="project" value="UniProtKB-KW"/>
</dbReference>
<name>C9L5A1_BLAHA</name>
<evidence type="ECO:0000313" key="14">
    <source>
        <dbReference type="Proteomes" id="UP000003755"/>
    </source>
</evidence>
<feature type="active site" description="Proton acceptor" evidence="10">
    <location>
        <position position="240"/>
    </location>
</feature>
<keyword evidence="2 10" id="KW-0808">Transferase</keyword>
<feature type="binding site" evidence="10">
    <location>
        <position position="264"/>
    </location>
    <ligand>
        <name>ATP</name>
        <dbReference type="ChEBI" id="CHEBI:30616"/>
    </ligand>
</feature>
<dbReference type="UniPathway" id="UPA00704">
    <property type="reaction ID" value="UER00715"/>
</dbReference>
<comment type="catalytic activity">
    <reaction evidence="10">
        <text>2-deoxy-D-ribose + ATP = 2-deoxy-D-ribose 5-phosphate + ADP + H(+)</text>
        <dbReference type="Rhea" id="RHEA:30871"/>
        <dbReference type="ChEBI" id="CHEBI:15378"/>
        <dbReference type="ChEBI" id="CHEBI:30616"/>
        <dbReference type="ChEBI" id="CHEBI:62877"/>
        <dbReference type="ChEBI" id="CHEBI:90761"/>
        <dbReference type="ChEBI" id="CHEBI:456216"/>
        <dbReference type="EC" id="2.7.1.229"/>
    </reaction>
</comment>
<dbReference type="PANTHER" id="PTHR10584">
    <property type="entry name" value="SUGAR KINASE"/>
    <property type="match status" value="1"/>
</dbReference>
<dbReference type="GO" id="GO:0046872">
    <property type="term" value="F:metal ion binding"/>
    <property type="evidence" value="ECO:0007669"/>
    <property type="project" value="UniProtKB-KW"/>
</dbReference>
<dbReference type="EC" id="2.7.1.229" evidence="10"/>
<keyword evidence="5 10" id="KW-0418">Kinase</keyword>
<evidence type="ECO:0000256" key="4">
    <source>
        <dbReference type="ARBA" id="ARBA00022741"/>
    </source>
</evidence>
<dbReference type="HOGENOM" id="CLU_027634_2_0_9"/>
<dbReference type="GO" id="GO:2001059">
    <property type="term" value="P:D-tagatose 6-phosphate catabolic process"/>
    <property type="evidence" value="ECO:0007669"/>
    <property type="project" value="UniProtKB-UniPathway"/>
</dbReference>
<evidence type="ECO:0000256" key="11">
    <source>
        <dbReference type="PIRNR" id="PIRNR000535"/>
    </source>
</evidence>
<dbReference type="STRING" id="537007.BLAHAN_04551"/>
<evidence type="ECO:0000256" key="6">
    <source>
        <dbReference type="ARBA" id="ARBA00022840"/>
    </source>
</evidence>
<evidence type="ECO:0000256" key="5">
    <source>
        <dbReference type="ARBA" id="ARBA00022777"/>
    </source>
</evidence>
<dbReference type="InterPro" id="IPR017583">
    <property type="entry name" value="Tagatose/fructose_Pkinase"/>
</dbReference>
<protein>
    <recommendedName>
        <fullName evidence="10">Deoxyribokinase</fullName>
        <shortName evidence="10">dRK</shortName>
        <ecNumber evidence="10">2.7.1.229</ecNumber>
    </recommendedName>
    <alternativeName>
        <fullName evidence="10">ATP:2-deoxy-D-ribose 5-phosphotransferase</fullName>
    </alternativeName>
</protein>
<gene>
    <name evidence="13" type="primary">rbsK</name>
    <name evidence="10" type="synonym">deoK</name>
    <name evidence="13" type="ORF">BLAHAN_04551</name>
</gene>
<comment type="catalytic activity">
    <reaction evidence="11">
        <text>D-tagatofuranose 6-phosphate + ATP = D-tagatofuranose 1,6-bisphosphate + ADP + H(+)</text>
        <dbReference type="Rhea" id="RHEA:12420"/>
        <dbReference type="ChEBI" id="CHEBI:15378"/>
        <dbReference type="ChEBI" id="CHEBI:30616"/>
        <dbReference type="ChEBI" id="CHEBI:58694"/>
        <dbReference type="ChEBI" id="CHEBI:58695"/>
        <dbReference type="ChEBI" id="CHEBI:456216"/>
        <dbReference type="EC" id="2.7.1.144"/>
    </reaction>
</comment>
<accession>C9L5A1</accession>
<dbReference type="Gene3D" id="3.40.1190.20">
    <property type="match status" value="1"/>
</dbReference>
<evidence type="ECO:0000256" key="3">
    <source>
        <dbReference type="ARBA" id="ARBA00022723"/>
    </source>
</evidence>
<feature type="binding site" evidence="10">
    <location>
        <position position="234"/>
    </location>
    <ligand>
        <name>K(+)</name>
        <dbReference type="ChEBI" id="CHEBI:29103"/>
    </ligand>
</feature>
<dbReference type="PROSITE" id="PS00584">
    <property type="entry name" value="PFKB_KINASES_2"/>
    <property type="match status" value="1"/>
</dbReference>
<comment type="cofactor">
    <cofactor evidence="10">
        <name>Mg(2+)</name>
        <dbReference type="ChEBI" id="CHEBI:18420"/>
    </cofactor>
</comment>
<feature type="domain" description="Carbohydrate kinase PfkB" evidence="12">
    <location>
        <begin position="1"/>
        <end position="282"/>
    </location>
</feature>
<reference evidence="13" key="1">
    <citation type="submission" date="2009-09" db="EMBL/GenBank/DDBJ databases">
        <authorList>
            <person name="Weinstock G."/>
            <person name="Sodergren E."/>
            <person name="Clifton S."/>
            <person name="Fulton L."/>
            <person name="Fulton B."/>
            <person name="Courtney L."/>
            <person name="Fronick C."/>
            <person name="Harrison M."/>
            <person name="Strong C."/>
            <person name="Farmer C."/>
            <person name="Delahaunty K."/>
            <person name="Markovic C."/>
            <person name="Hall O."/>
            <person name="Minx P."/>
            <person name="Tomlinson C."/>
            <person name="Mitreva M."/>
            <person name="Nelson J."/>
            <person name="Hou S."/>
            <person name="Wollam A."/>
            <person name="Pepin K.H."/>
            <person name="Johnson M."/>
            <person name="Bhonagiri V."/>
            <person name="Nash W.E."/>
            <person name="Warren W."/>
            <person name="Chinwalla A."/>
            <person name="Mardis E.R."/>
            <person name="Wilson R.K."/>
        </authorList>
    </citation>
    <scope>NUCLEOTIDE SEQUENCE [LARGE SCALE GENOMIC DNA]</scope>
    <source>
        <strain evidence="13">DSM 20583</strain>
    </source>
</reference>
<dbReference type="eggNOG" id="COG0524">
    <property type="taxonomic scope" value="Bacteria"/>
</dbReference>
<feature type="binding site" evidence="10">
    <location>
        <position position="129"/>
    </location>
    <ligand>
        <name>substrate</name>
    </ligand>
</feature>
<feature type="binding site" evidence="10">
    <location>
        <begin position="239"/>
        <end position="240"/>
    </location>
    <ligand>
        <name>ATP</name>
        <dbReference type="ChEBI" id="CHEBI:30616"/>
    </ligand>
</feature>
<dbReference type="GO" id="GO:0009024">
    <property type="term" value="F:tagatose-6-phosphate kinase activity"/>
    <property type="evidence" value="ECO:0007669"/>
    <property type="project" value="UniProtKB-EC"/>
</dbReference>
<dbReference type="UniPathway" id="UPA00916">
    <property type="reaction ID" value="UER00889"/>
</dbReference>
<sequence length="296" mass="31629">MDFVINVKKMPLSGETILGEDVNLVPGGKGANQAYAVGKLGGQVDMIGAVGDDLYGRMLIENLQNVGVGISGIEIIQGTPTGNAFISVDEGGENSIIVVQGANNKLTTQMIDKHVNLIKRADIIIMQLEIPLEVVEYVKTLAQEKLIILDPAPAQDDLPKQFLEGFTIVKPNETELQTLIGKKLETKEELISGAEELLEKGIQTVIVTLGGDGALLVTKDKTEYFKAQKVTAVDTTAAGDCFTAALALALSKGKAYAEAIQFGNSVSGIVVTRKGAQTSIPTMEEVIEKMKEEEKE</sequence>
<dbReference type="InterPro" id="IPR002139">
    <property type="entry name" value="Ribo/fructo_kinase"/>
</dbReference>
<comment type="subcellular location">
    <subcellularLocation>
        <location evidence="10">Cytoplasm</location>
    </subcellularLocation>
</comment>
<dbReference type="PANTHER" id="PTHR10584:SF166">
    <property type="entry name" value="RIBOKINASE"/>
    <property type="match status" value="1"/>
</dbReference>
<keyword evidence="14" id="KW-1185">Reference proteome</keyword>
<feature type="binding site" evidence="10">
    <location>
        <position position="236"/>
    </location>
    <ligand>
        <name>K(+)</name>
        <dbReference type="ChEBI" id="CHEBI:29103"/>
    </ligand>
</feature>
<evidence type="ECO:0000259" key="12">
    <source>
        <dbReference type="Pfam" id="PF00294"/>
    </source>
</evidence>
<dbReference type="InterPro" id="IPR011877">
    <property type="entry name" value="Ribokinase"/>
</dbReference>
<keyword evidence="6 10" id="KW-0067">ATP-binding</keyword>
<feature type="binding site" evidence="10">
    <location>
        <position position="172"/>
    </location>
    <ligand>
        <name>ATP</name>
        <dbReference type="ChEBI" id="CHEBI:30616"/>
    </ligand>
</feature>
<organism evidence="13 14">
    <name type="scientific">Blautia hansenii DSM 20583</name>
    <dbReference type="NCBI Taxonomy" id="537007"/>
    <lineage>
        <taxon>Bacteria</taxon>
        <taxon>Bacillati</taxon>
        <taxon>Bacillota</taxon>
        <taxon>Clostridia</taxon>
        <taxon>Lachnospirales</taxon>
        <taxon>Lachnospiraceae</taxon>
        <taxon>Blautia</taxon>
    </lineage>
</organism>
<comment type="caution">
    <text evidence="10">Lacks conserved residue(s) required for the propagation of feature annotation.</text>
</comment>
<comment type="similarity">
    <text evidence="10">Belongs to the carbohydrate kinase PfkB family. Deoxyribokinase subfamily.</text>
</comment>
<dbReference type="CDD" id="cd01174">
    <property type="entry name" value="ribokinase"/>
    <property type="match status" value="1"/>
</dbReference>
<feature type="binding site" evidence="10">
    <location>
        <position position="240"/>
    </location>
    <ligand>
        <name>substrate</name>
    </ligand>
</feature>
<dbReference type="GO" id="GO:0005829">
    <property type="term" value="C:cytosol"/>
    <property type="evidence" value="ECO:0007669"/>
    <property type="project" value="TreeGrafter"/>
</dbReference>
<dbReference type="InterPro" id="IPR011611">
    <property type="entry name" value="PfkB_dom"/>
</dbReference>
<comment type="pathway">
    <text evidence="11">Carbohydrate metabolism; D-tagatose 6-phosphate degradation; D-glyceraldehyde 3-phosphate and glycerone phosphate from D-tagatose 6-phosphate: step 1/2.</text>
</comment>
<evidence type="ECO:0000256" key="9">
    <source>
        <dbReference type="ARBA" id="ARBA00023277"/>
    </source>
</evidence>
<dbReference type="Pfam" id="PF00294">
    <property type="entry name" value="PfkB"/>
    <property type="match status" value="1"/>
</dbReference>
<proteinExistence type="inferred from homology"/>
<dbReference type="PROSITE" id="PS00583">
    <property type="entry name" value="PFKB_KINASES_1"/>
    <property type="match status" value="1"/>
</dbReference>
<comment type="similarity">
    <text evidence="11">Belongs to the carbohydrate kinase PfkB family. LacC subfamily.</text>
</comment>
<evidence type="ECO:0000256" key="7">
    <source>
        <dbReference type="ARBA" id="ARBA00022842"/>
    </source>
</evidence>
<evidence type="ECO:0000256" key="8">
    <source>
        <dbReference type="ARBA" id="ARBA00022958"/>
    </source>
</evidence>
<dbReference type="AlphaFoldDB" id="C9L5A1"/>
<dbReference type="EMBL" id="ABYU02000011">
    <property type="protein sequence ID" value="EEX22333.1"/>
    <property type="molecule type" value="Genomic_DNA"/>
</dbReference>
<dbReference type="NCBIfam" id="TIGR02152">
    <property type="entry name" value="D_ribokin_bact"/>
    <property type="match status" value="1"/>
</dbReference>
<dbReference type="InterPro" id="IPR002173">
    <property type="entry name" value="Carboh/pur_kinase_PfkB_CS"/>
</dbReference>
<dbReference type="PIRSF" id="PIRSF000535">
    <property type="entry name" value="1PFK/6PFK/LacC"/>
    <property type="match status" value="1"/>
</dbReference>
<keyword evidence="9 10" id="KW-0119">Carbohydrate metabolism</keyword>
<dbReference type="GO" id="GO:0005524">
    <property type="term" value="F:ATP binding"/>
    <property type="evidence" value="ECO:0007669"/>
    <property type="project" value="UniProtKB-UniRule"/>
</dbReference>
<feature type="binding site" evidence="10">
    <location>
        <begin position="28"/>
        <end position="32"/>
    </location>
    <ligand>
        <name>substrate</name>
    </ligand>
</feature>
<comment type="similarity">
    <text evidence="1">Belongs to the carbohydrate kinase pfkB family.</text>
</comment>
<dbReference type="GO" id="GO:0019303">
    <property type="term" value="P:D-ribose catabolic process"/>
    <property type="evidence" value="ECO:0007669"/>
    <property type="project" value="UniProtKB-UniPathway"/>
</dbReference>
<comment type="caution">
    <text evidence="13">The sequence shown here is derived from an EMBL/GenBank/DDBJ whole genome shotgun (WGS) entry which is preliminary data.</text>
</comment>
<evidence type="ECO:0000256" key="10">
    <source>
        <dbReference type="HAMAP-Rule" id="MF_01987"/>
    </source>
</evidence>
<keyword evidence="10" id="KW-0963">Cytoplasm</keyword>
<dbReference type="HAMAP" id="MF_01987">
    <property type="entry name" value="Ribokinase"/>
    <property type="match status" value="1"/>
</dbReference>
<comment type="function">
    <text evidence="10">Catalyzes the ATP-dependent phosphorylation of 2-deoxy-D-ribose to 2-deoxy-D-ribose 5-phosphate (dRib-5P), allowing the use of deoxyribose as the sole carbon source.</text>
</comment>
<feature type="binding site" evidence="10">
    <location>
        <position position="273"/>
    </location>
    <ligand>
        <name>K(+)</name>
        <dbReference type="ChEBI" id="CHEBI:29103"/>
    </ligand>
</feature>
<evidence type="ECO:0000313" key="13">
    <source>
        <dbReference type="EMBL" id="EEX22333.1"/>
    </source>
</evidence>
<feature type="binding site" evidence="10">
    <location>
        <position position="279"/>
    </location>
    <ligand>
        <name>K(+)</name>
        <dbReference type="ChEBI" id="CHEBI:29103"/>
    </ligand>
</feature>
<dbReference type="PRINTS" id="PR00990">
    <property type="entry name" value="RIBOKINASE"/>
</dbReference>
<dbReference type="Proteomes" id="UP000003755">
    <property type="component" value="Unassembled WGS sequence"/>
</dbReference>
<keyword evidence="3 10" id="KW-0479">Metal-binding</keyword>
<keyword evidence="4 10" id="KW-0547">Nucleotide-binding</keyword>
<dbReference type="GO" id="GO:0004747">
    <property type="term" value="F:ribokinase activity"/>
    <property type="evidence" value="ECO:0007669"/>
    <property type="project" value="UniProtKB-UniRule"/>
</dbReference>
<feature type="binding site" evidence="10">
    <location>
        <position position="275"/>
    </location>
    <ligand>
        <name>K(+)</name>
        <dbReference type="ChEBI" id="CHEBI:29103"/>
    </ligand>
</feature>